<sequence>MVINFYKEQSVKSSVETLSPTRVRLDIEVEFAELKDHVDAAYKKVATQVNIPGFRKGKVPASMIDQRVGRGTVIDEAINSALPEFYGKSAREHNVLVVGRPEVEIKEFIDNEKLHFTVEVDVRPEVTLPDFSKITIEVPDAVVTDSDVQEQIDELAKRFGTLTTVERAAKDGDFVTIDLLAKINGEEIDGGKASDISYEVGSNRMIDGLDATLVGLVAGDQKTFTTQLVGQAEGETGDVDVAVKVVKERILPEIDDAFAKLASEFDTLAELKADTATRLERLKKMEQGAQARDLLLEKLIKDLEIPVPDKLVEDEVNAHLEPEGRLEDDAHRAEVDLEVRTSIKSDFLLDSIVKAESVEVNEMELTEYLVRQSQRYGMAPEQFAQELQKQGQIATLVAEVARSKALAGVLGRITIKDASGNIIDLEALRPQAGEAISEEAAE</sequence>
<protein>
    <recommendedName>
        <fullName evidence="3">peptidylprolyl isomerase</fullName>
        <ecNumber evidence="3">5.2.1.8</ecNumber>
    </recommendedName>
</protein>
<dbReference type="InterPro" id="IPR036611">
    <property type="entry name" value="Trigger_fac_ribosome-bd_sf"/>
</dbReference>
<keyword evidence="6" id="KW-0413">Isomerase</keyword>
<evidence type="ECO:0000256" key="6">
    <source>
        <dbReference type="ARBA" id="ARBA00023235"/>
    </source>
</evidence>
<dbReference type="Gene3D" id="1.10.3120.10">
    <property type="entry name" value="Trigger factor, C-terminal domain"/>
    <property type="match status" value="1"/>
</dbReference>
<dbReference type="EC" id="5.2.1.8" evidence="3"/>
<dbReference type="SUPFAM" id="SSF102735">
    <property type="entry name" value="Trigger factor ribosome-binding domain"/>
    <property type="match status" value="1"/>
</dbReference>
<comment type="similarity">
    <text evidence="2">Belongs to the FKBP-type PPIase family. Tig subfamily.</text>
</comment>
<dbReference type="InterPro" id="IPR046357">
    <property type="entry name" value="PPIase_dom_sf"/>
</dbReference>
<dbReference type="EMBL" id="JNSK01000189">
    <property type="protein sequence ID" value="KGA12889.1"/>
    <property type="molecule type" value="Genomic_DNA"/>
</dbReference>
<evidence type="ECO:0000313" key="8">
    <source>
        <dbReference type="EMBL" id="KGA12889.1"/>
    </source>
</evidence>
<keyword evidence="4" id="KW-0697">Rotamase</keyword>
<dbReference type="Gene3D" id="3.10.50.40">
    <property type="match status" value="1"/>
</dbReference>
<dbReference type="InterPro" id="IPR027304">
    <property type="entry name" value="Trigger_fact/SurA_dom_sf"/>
</dbReference>
<dbReference type="SUPFAM" id="SSF109998">
    <property type="entry name" value="Triger factor/SurA peptide-binding domain-like"/>
    <property type="match status" value="1"/>
</dbReference>
<dbReference type="PROSITE" id="PS50059">
    <property type="entry name" value="FKBP_PPIASE"/>
    <property type="match status" value="1"/>
</dbReference>
<dbReference type="NCBIfam" id="TIGR00115">
    <property type="entry name" value="tig"/>
    <property type="match status" value="1"/>
</dbReference>
<dbReference type="Pfam" id="PF00254">
    <property type="entry name" value="FKBP_C"/>
    <property type="match status" value="1"/>
</dbReference>
<dbReference type="HAMAP" id="MF_00303">
    <property type="entry name" value="Trigger_factor_Tig"/>
    <property type="match status" value="1"/>
</dbReference>
<dbReference type="InterPro" id="IPR008881">
    <property type="entry name" value="Trigger_fac_ribosome-bd_bac"/>
</dbReference>
<dbReference type="InterPro" id="IPR008880">
    <property type="entry name" value="Trigger_fac_C"/>
</dbReference>
<gene>
    <name evidence="8" type="ORF">GM50_23520</name>
</gene>
<evidence type="ECO:0000256" key="1">
    <source>
        <dbReference type="ARBA" id="ARBA00000971"/>
    </source>
</evidence>
<dbReference type="Gene3D" id="3.30.70.1050">
    <property type="entry name" value="Trigger factor ribosome-binding domain"/>
    <property type="match status" value="1"/>
</dbReference>
<dbReference type="PIRSF" id="PIRSF003095">
    <property type="entry name" value="Trigger_factor"/>
    <property type="match status" value="1"/>
</dbReference>
<dbReference type="InterPro" id="IPR037041">
    <property type="entry name" value="Trigger_fac_C_sf"/>
</dbReference>
<dbReference type="GO" id="GO:0043022">
    <property type="term" value="F:ribosome binding"/>
    <property type="evidence" value="ECO:0007669"/>
    <property type="project" value="TreeGrafter"/>
</dbReference>
<evidence type="ECO:0000256" key="3">
    <source>
        <dbReference type="ARBA" id="ARBA00013194"/>
    </source>
</evidence>
<dbReference type="PANTHER" id="PTHR30560">
    <property type="entry name" value="TRIGGER FACTOR CHAPERONE AND PEPTIDYL-PROLYL CIS/TRANS ISOMERASE"/>
    <property type="match status" value="1"/>
</dbReference>
<name>A0A094PT87_9ZZZZ</name>
<evidence type="ECO:0000256" key="4">
    <source>
        <dbReference type="ARBA" id="ARBA00023110"/>
    </source>
</evidence>
<keyword evidence="5" id="KW-0143">Chaperone</keyword>
<comment type="caution">
    <text evidence="8">The sequence shown here is derived from an EMBL/GenBank/DDBJ whole genome shotgun (WGS) entry which is preliminary data.</text>
</comment>
<accession>A0A094PT87</accession>
<dbReference type="GO" id="GO:0043335">
    <property type="term" value="P:protein unfolding"/>
    <property type="evidence" value="ECO:0007669"/>
    <property type="project" value="TreeGrafter"/>
</dbReference>
<dbReference type="AlphaFoldDB" id="A0A094PT87"/>
<dbReference type="SUPFAM" id="SSF54534">
    <property type="entry name" value="FKBP-like"/>
    <property type="match status" value="1"/>
</dbReference>
<reference evidence="8" key="1">
    <citation type="submission" date="2014-05" db="EMBL/GenBank/DDBJ databases">
        <title>Key roles for freshwater Actinobacteria revealed by deep metagenomic sequencing.</title>
        <authorList>
            <person name="Ghai R."/>
            <person name="Mizuno C.M."/>
            <person name="Picazo A."/>
            <person name="Camacho A."/>
            <person name="Rodriguez-Valera F."/>
        </authorList>
    </citation>
    <scope>NUCLEOTIDE SEQUENCE</scope>
</reference>
<dbReference type="Pfam" id="PF05698">
    <property type="entry name" value="Trigger_C"/>
    <property type="match status" value="1"/>
</dbReference>
<dbReference type="GO" id="GO:0051083">
    <property type="term" value="P:'de novo' cotranslational protein folding"/>
    <property type="evidence" value="ECO:0007669"/>
    <property type="project" value="TreeGrafter"/>
</dbReference>
<proteinExistence type="inferred from homology"/>
<comment type="catalytic activity">
    <reaction evidence="1">
        <text>[protein]-peptidylproline (omega=180) = [protein]-peptidylproline (omega=0)</text>
        <dbReference type="Rhea" id="RHEA:16237"/>
        <dbReference type="Rhea" id="RHEA-COMP:10747"/>
        <dbReference type="Rhea" id="RHEA-COMP:10748"/>
        <dbReference type="ChEBI" id="CHEBI:83833"/>
        <dbReference type="ChEBI" id="CHEBI:83834"/>
        <dbReference type="EC" id="5.2.1.8"/>
    </reaction>
</comment>
<organism evidence="8">
    <name type="scientific">freshwater metagenome</name>
    <dbReference type="NCBI Taxonomy" id="449393"/>
    <lineage>
        <taxon>unclassified sequences</taxon>
        <taxon>metagenomes</taxon>
        <taxon>ecological metagenomes</taxon>
    </lineage>
</organism>
<dbReference type="GO" id="GO:0003755">
    <property type="term" value="F:peptidyl-prolyl cis-trans isomerase activity"/>
    <property type="evidence" value="ECO:0007669"/>
    <property type="project" value="UniProtKB-KW"/>
</dbReference>
<dbReference type="Pfam" id="PF05697">
    <property type="entry name" value="Trigger_N"/>
    <property type="match status" value="1"/>
</dbReference>
<dbReference type="InterPro" id="IPR001179">
    <property type="entry name" value="PPIase_FKBP_dom"/>
</dbReference>
<feature type="domain" description="PPIase FKBP-type" evidence="7">
    <location>
        <begin position="172"/>
        <end position="225"/>
    </location>
</feature>
<dbReference type="PANTHER" id="PTHR30560:SF3">
    <property type="entry name" value="TRIGGER FACTOR-LIKE PROTEIN TIG, CHLOROPLASTIC"/>
    <property type="match status" value="1"/>
</dbReference>
<evidence type="ECO:0000256" key="5">
    <source>
        <dbReference type="ARBA" id="ARBA00023186"/>
    </source>
</evidence>
<dbReference type="InterPro" id="IPR005215">
    <property type="entry name" value="Trig_fac"/>
</dbReference>
<evidence type="ECO:0000259" key="7">
    <source>
        <dbReference type="PROSITE" id="PS50059"/>
    </source>
</evidence>
<dbReference type="GO" id="GO:0015031">
    <property type="term" value="P:protein transport"/>
    <property type="evidence" value="ECO:0007669"/>
    <property type="project" value="InterPro"/>
</dbReference>
<dbReference type="GO" id="GO:0044183">
    <property type="term" value="F:protein folding chaperone"/>
    <property type="evidence" value="ECO:0007669"/>
    <property type="project" value="TreeGrafter"/>
</dbReference>
<evidence type="ECO:0000256" key="2">
    <source>
        <dbReference type="ARBA" id="ARBA00005464"/>
    </source>
</evidence>